<gene>
    <name evidence="1" type="ORF">FHS44_005581</name>
</gene>
<name>A0A7W7QRX4_9ACTN</name>
<evidence type="ECO:0000313" key="1">
    <source>
        <dbReference type="EMBL" id="MBB4918454.1"/>
    </source>
</evidence>
<evidence type="ECO:0000313" key="2">
    <source>
        <dbReference type="Proteomes" id="UP000552644"/>
    </source>
</evidence>
<comment type="caution">
    <text evidence="1">The sequence shown here is derived from an EMBL/GenBank/DDBJ whole genome shotgun (WGS) entry which is preliminary data.</text>
</comment>
<accession>A0A7W7QRX4</accession>
<dbReference type="EMBL" id="JACHJP010000006">
    <property type="protein sequence ID" value="MBB4918454.1"/>
    <property type="molecule type" value="Genomic_DNA"/>
</dbReference>
<proteinExistence type="predicted"/>
<keyword evidence="2" id="KW-1185">Reference proteome</keyword>
<protein>
    <submittedName>
        <fullName evidence="1">Uncharacterized protein</fullName>
    </submittedName>
</protein>
<sequence length="162" mass="17773">MRKGRLLAGMGSGLFARAGKRFRRARKPVPVALGDLLRQPGARQGFSWSPTTGTRPTDGYMVATTGRTAQFPEHILDDPDAAAEAIDDYLMRNRDVFENDPNMHLGGWVEDGKLWVEPSHNIASRDEAVELARNTDQIAIYDVRTGDYIQTGGAGGFLEADP</sequence>
<dbReference type="RefSeq" id="WP_184719709.1">
    <property type="nucleotide sequence ID" value="NZ_JACHJP010000006.1"/>
</dbReference>
<reference evidence="1 2" key="1">
    <citation type="submission" date="2020-08" db="EMBL/GenBank/DDBJ databases">
        <title>Genomic Encyclopedia of Type Strains, Phase III (KMG-III): the genomes of soil and plant-associated and newly described type strains.</title>
        <authorList>
            <person name="Whitman W."/>
        </authorList>
    </citation>
    <scope>NUCLEOTIDE SEQUENCE [LARGE SCALE GENOMIC DNA]</scope>
    <source>
        <strain evidence="1 2">CECT 8840</strain>
    </source>
</reference>
<dbReference type="AlphaFoldDB" id="A0A7W7QRX4"/>
<organism evidence="1 2">
    <name type="scientific">Streptosporangium saharense</name>
    <dbReference type="NCBI Taxonomy" id="1706840"/>
    <lineage>
        <taxon>Bacteria</taxon>
        <taxon>Bacillati</taxon>
        <taxon>Actinomycetota</taxon>
        <taxon>Actinomycetes</taxon>
        <taxon>Streptosporangiales</taxon>
        <taxon>Streptosporangiaceae</taxon>
        <taxon>Streptosporangium</taxon>
    </lineage>
</organism>
<dbReference type="Proteomes" id="UP000552644">
    <property type="component" value="Unassembled WGS sequence"/>
</dbReference>